<gene>
    <name evidence="2" type="ORF">KHQ06_05145</name>
</gene>
<sequence length="60" mass="6609">MAATEASTMAPTSARNMPPPPISKPHRAEAGGRMTMHCTEKSFFAVQRLWTRSNSFANRS</sequence>
<feature type="compositionally biased region" description="Polar residues" evidence="1">
    <location>
        <begin position="1"/>
        <end position="15"/>
    </location>
</feature>
<reference evidence="2 3" key="1">
    <citation type="submission" date="2021-04" db="EMBL/GenBank/DDBJ databases">
        <title>Nocardia tengchongensis.</title>
        <authorList>
            <person name="Zhuang k."/>
            <person name="Ran Y."/>
            <person name="Li W."/>
        </authorList>
    </citation>
    <scope>NUCLEOTIDE SEQUENCE [LARGE SCALE GENOMIC DNA]</scope>
    <source>
        <strain evidence="2 3">CFH S0057</strain>
    </source>
</reference>
<evidence type="ECO:0000313" key="2">
    <source>
        <dbReference type="EMBL" id="QVI22453.1"/>
    </source>
</evidence>
<evidence type="ECO:0000256" key="1">
    <source>
        <dbReference type="SAM" id="MobiDB-lite"/>
    </source>
</evidence>
<accession>A0ABX8CRE2</accession>
<evidence type="ECO:0000313" key="3">
    <source>
        <dbReference type="Proteomes" id="UP000683310"/>
    </source>
</evidence>
<dbReference type="Proteomes" id="UP000683310">
    <property type="component" value="Chromosome"/>
</dbReference>
<keyword evidence="3" id="KW-1185">Reference proteome</keyword>
<name>A0ABX8CRE2_9NOCA</name>
<organism evidence="2 3">
    <name type="scientific">Nocardia tengchongensis</name>
    <dbReference type="NCBI Taxonomy" id="2055889"/>
    <lineage>
        <taxon>Bacteria</taxon>
        <taxon>Bacillati</taxon>
        <taxon>Actinomycetota</taxon>
        <taxon>Actinomycetes</taxon>
        <taxon>Mycobacteriales</taxon>
        <taxon>Nocardiaceae</taxon>
        <taxon>Nocardia</taxon>
    </lineage>
</organism>
<protein>
    <submittedName>
        <fullName evidence="2">Uncharacterized protein</fullName>
    </submittedName>
</protein>
<proteinExistence type="predicted"/>
<feature type="region of interest" description="Disordered" evidence="1">
    <location>
        <begin position="1"/>
        <end position="31"/>
    </location>
</feature>
<dbReference type="EMBL" id="CP074371">
    <property type="protein sequence ID" value="QVI22453.1"/>
    <property type="molecule type" value="Genomic_DNA"/>
</dbReference>